<dbReference type="GO" id="GO:0032259">
    <property type="term" value="P:methylation"/>
    <property type="evidence" value="ECO:0007669"/>
    <property type="project" value="UniProtKB-KW"/>
</dbReference>
<evidence type="ECO:0000256" key="7">
    <source>
        <dbReference type="ARBA" id="ARBA00047942"/>
    </source>
</evidence>
<sequence>MSDLAKSLWNFCNELRVYFHLKQSEYYKPALGALFLKYMDVNYQKTLKILEKEMPIIEGVRVSPKKYDFEKKGVIMLPEEAQFSKIISLPEDVTLAKIKNIDGEEMSSLGEVLDNAMKLIERESELFEGALFKEYKKIRDNTLRDLLKVFDREDVSDNSDKLGEVYEYFLGHFSLEEKGDEGVFFTPKSLVNMIVNILQPKGGKALDPFCGSGGMFVGIKKYMERETDSTCNQDFVFRGYELLPANVNICNMNLFMHNIQINSVIKQCNTFENDLLDLEGKCDYVLSNPPFCVKGVNIERAKRAGRIPFALPRGNNESFTNADYLCIQYFYSYLNDRGKAGFVMGQNSLASTGDKEIRKQIIETKHVDIIIGVADKFFQSGFTGEVCLWFFNKQKIEEQRDKILFIDASNYFSQVKDNPKQNTWSYWQSKNLIAVVWLYRGQVEKYQKLLEEYREALDKYAKEFNVQVPESGNYLDAFKEVGEKLIVEGEEELSKADKKDKNRMKEELDKKWERFEEALSVVKEYDWIRSKFKKGIYRDVPGLCKAADIKEVMEMDYCLGPRVYVGFEETEEDREDRPAYIKRMKDMHKELVELEKESQELTRQITENLSLWGE</sequence>
<keyword evidence="6" id="KW-0680">Restriction system</keyword>
<gene>
    <name evidence="11" type="ordered locus">MSU_0279</name>
</gene>
<keyword evidence="12" id="KW-1185">Reference proteome</keyword>
<evidence type="ECO:0000256" key="1">
    <source>
        <dbReference type="ARBA" id="ARBA00006594"/>
    </source>
</evidence>
<dbReference type="Proteomes" id="UP000007484">
    <property type="component" value="Chromosome"/>
</dbReference>
<protein>
    <recommendedName>
        <fullName evidence="2">site-specific DNA-methyltransferase (adenine-specific)</fullName>
        <ecNumber evidence="2">2.1.1.72</ecNumber>
    </recommendedName>
</protein>
<proteinExistence type="inferred from homology"/>
<dbReference type="GO" id="GO:0008170">
    <property type="term" value="F:N-methyltransferase activity"/>
    <property type="evidence" value="ECO:0007669"/>
    <property type="project" value="InterPro"/>
</dbReference>
<dbReference type="Gene3D" id="3.40.50.150">
    <property type="entry name" value="Vaccinia Virus protein VP39"/>
    <property type="match status" value="1"/>
</dbReference>
<dbReference type="AlphaFoldDB" id="F0QQQ3"/>
<keyword evidence="3 11" id="KW-0489">Methyltransferase</keyword>
<evidence type="ECO:0000256" key="8">
    <source>
        <dbReference type="SAM" id="Coils"/>
    </source>
</evidence>
<dbReference type="RefSeq" id="WP_013609759.1">
    <property type="nucleotide sequence ID" value="NC_015155.1"/>
</dbReference>
<keyword evidence="5" id="KW-0949">S-adenosyl-L-methionine</keyword>
<dbReference type="InterPro" id="IPR003356">
    <property type="entry name" value="DNA_methylase_A-5"/>
</dbReference>
<evidence type="ECO:0000256" key="3">
    <source>
        <dbReference type="ARBA" id="ARBA00022603"/>
    </source>
</evidence>
<comment type="similarity">
    <text evidence="1">Belongs to the N(4)/N(6)-methyltransferase family.</text>
</comment>
<evidence type="ECO:0000256" key="5">
    <source>
        <dbReference type="ARBA" id="ARBA00022691"/>
    </source>
</evidence>
<dbReference type="Pfam" id="PF12161">
    <property type="entry name" value="HsdM_N"/>
    <property type="match status" value="1"/>
</dbReference>
<feature type="domain" description="N6 adenine-specific DNA methyltransferase N-terminal" evidence="10">
    <location>
        <begin position="4"/>
        <end position="150"/>
    </location>
</feature>
<dbReference type="Gene3D" id="1.20.1260.30">
    <property type="match status" value="1"/>
</dbReference>
<organism evidence="11 12">
    <name type="scientific">Mycoplasma suis (strain Illinois)</name>
    <dbReference type="NCBI Taxonomy" id="768700"/>
    <lineage>
        <taxon>Bacteria</taxon>
        <taxon>Bacillati</taxon>
        <taxon>Mycoplasmatota</taxon>
        <taxon>Mollicutes</taxon>
        <taxon>Mycoplasmataceae</taxon>
        <taxon>Mycoplasma</taxon>
    </lineage>
</organism>
<dbReference type="PANTHER" id="PTHR42998:SF1">
    <property type="entry name" value="TYPE I RESTRICTION ENZYME HINDI METHYLASE SUBUNIT"/>
    <property type="match status" value="1"/>
</dbReference>
<feature type="domain" description="DNA methylase adenine-specific" evidence="9">
    <location>
        <begin position="159"/>
        <end position="423"/>
    </location>
</feature>
<dbReference type="InterPro" id="IPR052916">
    <property type="entry name" value="Type-I_RE_MTase_Subunit"/>
</dbReference>
<dbReference type="SUPFAM" id="SSF53335">
    <property type="entry name" value="S-adenosyl-L-methionine-dependent methyltransferases"/>
    <property type="match status" value="1"/>
</dbReference>
<dbReference type="STRING" id="768700.MSU_0279"/>
<evidence type="ECO:0000256" key="2">
    <source>
        <dbReference type="ARBA" id="ARBA00011900"/>
    </source>
</evidence>
<evidence type="ECO:0000256" key="4">
    <source>
        <dbReference type="ARBA" id="ARBA00022679"/>
    </source>
</evidence>
<dbReference type="EMBL" id="CP002525">
    <property type="protein sequence ID" value="ADX97823.1"/>
    <property type="molecule type" value="Genomic_DNA"/>
</dbReference>
<dbReference type="InterPro" id="IPR038333">
    <property type="entry name" value="T1MK-like_N_sf"/>
</dbReference>
<dbReference type="PRINTS" id="PR00507">
    <property type="entry name" value="N12N6MTFRASE"/>
</dbReference>
<evidence type="ECO:0000259" key="9">
    <source>
        <dbReference type="Pfam" id="PF02384"/>
    </source>
</evidence>
<dbReference type="KEGG" id="mss:MSU_0279"/>
<reference evidence="11 12" key="1">
    <citation type="journal article" date="2011" name="J. Bacteriol.">
        <title>Complete genome sequences of two hemotropic Mycoplasmas, Mycoplasma haemofelis strain Ohio2 and Mycoplasma suis strain Illinois.</title>
        <authorList>
            <person name="Messick J.B."/>
            <person name="Santos A.P."/>
            <person name="Guimaraes A.M."/>
        </authorList>
    </citation>
    <scope>NUCLEOTIDE SEQUENCE [LARGE SCALE GENOMIC DNA]</scope>
    <source>
        <strain evidence="11 12">Illinois</strain>
    </source>
</reference>
<evidence type="ECO:0000313" key="11">
    <source>
        <dbReference type="EMBL" id="ADX97823.1"/>
    </source>
</evidence>
<feature type="coiled-coil region" evidence="8">
    <location>
        <begin position="584"/>
        <end position="611"/>
    </location>
</feature>
<keyword evidence="4 11" id="KW-0808">Transferase</keyword>
<dbReference type="Pfam" id="PF02384">
    <property type="entry name" value="N6_Mtase"/>
    <property type="match status" value="1"/>
</dbReference>
<dbReference type="InterPro" id="IPR029063">
    <property type="entry name" value="SAM-dependent_MTases_sf"/>
</dbReference>
<dbReference type="InterPro" id="IPR022749">
    <property type="entry name" value="D12N6_MeTrfase_N"/>
</dbReference>
<evidence type="ECO:0000259" key="10">
    <source>
        <dbReference type="Pfam" id="PF12161"/>
    </source>
</evidence>
<dbReference type="EC" id="2.1.1.72" evidence="2"/>
<evidence type="ECO:0000313" key="12">
    <source>
        <dbReference type="Proteomes" id="UP000007484"/>
    </source>
</evidence>
<evidence type="ECO:0000256" key="6">
    <source>
        <dbReference type="ARBA" id="ARBA00022747"/>
    </source>
</evidence>
<accession>F0QQQ3</accession>
<dbReference type="GO" id="GO:0003677">
    <property type="term" value="F:DNA binding"/>
    <property type="evidence" value="ECO:0007669"/>
    <property type="project" value="InterPro"/>
</dbReference>
<comment type="catalytic activity">
    <reaction evidence="7">
        <text>a 2'-deoxyadenosine in DNA + S-adenosyl-L-methionine = an N(6)-methyl-2'-deoxyadenosine in DNA + S-adenosyl-L-homocysteine + H(+)</text>
        <dbReference type="Rhea" id="RHEA:15197"/>
        <dbReference type="Rhea" id="RHEA-COMP:12418"/>
        <dbReference type="Rhea" id="RHEA-COMP:12419"/>
        <dbReference type="ChEBI" id="CHEBI:15378"/>
        <dbReference type="ChEBI" id="CHEBI:57856"/>
        <dbReference type="ChEBI" id="CHEBI:59789"/>
        <dbReference type="ChEBI" id="CHEBI:90615"/>
        <dbReference type="ChEBI" id="CHEBI:90616"/>
        <dbReference type="EC" id="2.1.1.72"/>
    </reaction>
</comment>
<dbReference type="GO" id="GO:0009307">
    <property type="term" value="P:DNA restriction-modification system"/>
    <property type="evidence" value="ECO:0007669"/>
    <property type="project" value="UniProtKB-KW"/>
</dbReference>
<dbReference type="PANTHER" id="PTHR42998">
    <property type="entry name" value="TYPE I RESTRICTION ENZYME HINDVIIP M PROTEIN-RELATED"/>
    <property type="match status" value="1"/>
</dbReference>
<name>F0QQQ3_MYCSL</name>
<dbReference type="GO" id="GO:0009007">
    <property type="term" value="F:site-specific DNA-methyltransferase (adenine-specific) activity"/>
    <property type="evidence" value="ECO:0007669"/>
    <property type="project" value="UniProtKB-EC"/>
</dbReference>
<dbReference type="REBASE" id="33772">
    <property type="entry name" value="M.MsuILORF279P"/>
</dbReference>
<keyword evidence="8" id="KW-0175">Coiled coil</keyword>
<dbReference type="HOGENOM" id="CLU_013049_4_1_14"/>